<organism evidence="1 2">
    <name type="scientific">Avena sativa</name>
    <name type="common">Oat</name>
    <dbReference type="NCBI Taxonomy" id="4498"/>
    <lineage>
        <taxon>Eukaryota</taxon>
        <taxon>Viridiplantae</taxon>
        <taxon>Streptophyta</taxon>
        <taxon>Embryophyta</taxon>
        <taxon>Tracheophyta</taxon>
        <taxon>Spermatophyta</taxon>
        <taxon>Magnoliopsida</taxon>
        <taxon>Liliopsida</taxon>
        <taxon>Poales</taxon>
        <taxon>Poaceae</taxon>
        <taxon>BOP clade</taxon>
        <taxon>Pooideae</taxon>
        <taxon>Poodae</taxon>
        <taxon>Poeae</taxon>
        <taxon>Poeae Chloroplast Group 1 (Aveneae type)</taxon>
        <taxon>Aveninae</taxon>
        <taxon>Avena</taxon>
    </lineage>
</organism>
<dbReference type="EnsemblPlants" id="AVESA.00010b.r2.4DG0791870.1">
    <property type="protein sequence ID" value="AVESA.00010b.r2.4DG0791870.1.CDS"/>
    <property type="gene ID" value="AVESA.00010b.r2.4DG0791870"/>
</dbReference>
<reference evidence="1" key="2">
    <citation type="submission" date="2025-09" db="UniProtKB">
        <authorList>
            <consortium name="EnsemblPlants"/>
        </authorList>
    </citation>
    <scope>IDENTIFICATION</scope>
</reference>
<dbReference type="Proteomes" id="UP001732700">
    <property type="component" value="Chromosome 4D"/>
</dbReference>
<sequence length="520" mass="57701">MGTRLLRDPINPGMAAEIQRRERDSDRTEKLFSHLLSYIHKALPDPPVSAAGRLSALLPHDDVDRVSRLPDSLLRDIVSRLPVKDAARTAVLSHRWRGVWRSAPLVLVDNDLLPVAGTAVSLHDARHVPSAVSRVLAAHPGPFRCIHLTTSYMEKFQGPLLRWLQLLAVKGVQELVLANRPWPLDLRLPSVVLSIATLTRLYLALWKFPDTAGLPKTTSFPNLRELGLCSVVLENCVLDFILARSPVLETLCLQSNMLMDRLTIISPSLQCVHVIASYNLEITVEKAPHLERLIIWVQSTCKGGSRNSNTVKIGIGHAPALSCLGYLEPEYHTLQVGGTTIKTGTKVSPRTMVPTVKILALKIRFGVRSEAKMLPCFLRCFPNVETLHIESKKTAESTSKLTLEFWEQSGAIECIRSSVKLVIFQNFRGDDCEIRFLEFLLKSARMLSKLVIVYGKDTFTSLTEVESIVEPVFDLIWASKCCSLLLVASALAEGDGLEILNIRRGSDLSINDPFAFAGEV</sequence>
<accession>A0ACD5XGX2</accession>
<evidence type="ECO:0000313" key="1">
    <source>
        <dbReference type="EnsemblPlants" id="AVESA.00010b.r2.4DG0791870.1.CDS"/>
    </source>
</evidence>
<evidence type="ECO:0000313" key="2">
    <source>
        <dbReference type="Proteomes" id="UP001732700"/>
    </source>
</evidence>
<reference evidence="1" key="1">
    <citation type="submission" date="2021-05" db="EMBL/GenBank/DDBJ databases">
        <authorList>
            <person name="Scholz U."/>
            <person name="Mascher M."/>
            <person name="Fiebig A."/>
        </authorList>
    </citation>
    <scope>NUCLEOTIDE SEQUENCE [LARGE SCALE GENOMIC DNA]</scope>
</reference>
<protein>
    <submittedName>
        <fullName evidence="1">Uncharacterized protein</fullName>
    </submittedName>
</protein>
<proteinExistence type="predicted"/>
<name>A0ACD5XGX2_AVESA</name>
<keyword evidence="2" id="KW-1185">Reference proteome</keyword>